<dbReference type="Proteomes" id="UP000051248">
    <property type="component" value="Unassembled WGS sequence"/>
</dbReference>
<dbReference type="EMBL" id="AZDZ01000005">
    <property type="protein sequence ID" value="KRK80269.1"/>
    <property type="molecule type" value="Genomic_DNA"/>
</dbReference>
<evidence type="ECO:0000313" key="2">
    <source>
        <dbReference type="Proteomes" id="UP000051248"/>
    </source>
</evidence>
<keyword evidence="2" id="KW-1185">Reference proteome</keyword>
<accession>A0A0R1K9D6</accession>
<protein>
    <recommendedName>
        <fullName evidence="3">HTH cro/C1-type domain-containing protein</fullName>
    </recommendedName>
</protein>
<proteinExistence type="predicted"/>
<sequence length="97" mass="11076">MMDFGISFAEDTPENKIEELLNKKNISKAKLAKDLNVTVDQIDFEISKRQLGKDGLLTNNIADYFGVTRSYLYQTSPVIMEENRSFSFSKPTKVGYK</sequence>
<reference evidence="1 2" key="1">
    <citation type="journal article" date="2015" name="Genome Announc.">
        <title>Expanding the biotechnology potential of lactobacilli through comparative genomics of 213 strains and associated genera.</title>
        <authorList>
            <person name="Sun Z."/>
            <person name="Harris H.M."/>
            <person name="McCann A."/>
            <person name="Guo C."/>
            <person name="Argimon S."/>
            <person name="Zhang W."/>
            <person name="Yang X."/>
            <person name="Jeffery I.B."/>
            <person name="Cooney J.C."/>
            <person name="Kagawa T.F."/>
            <person name="Liu W."/>
            <person name="Song Y."/>
            <person name="Salvetti E."/>
            <person name="Wrobel A."/>
            <person name="Rasinkangas P."/>
            <person name="Parkhill J."/>
            <person name="Rea M.C."/>
            <person name="O'Sullivan O."/>
            <person name="Ritari J."/>
            <person name="Douillard F.P."/>
            <person name="Paul Ross R."/>
            <person name="Yang R."/>
            <person name="Briner A.E."/>
            <person name="Felis G.E."/>
            <person name="de Vos W.M."/>
            <person name="Barrangou R."/>
            <person name="Klaenhammer T.R."/>
            <person name="Caufield P.W."/>
            <person name="Cui Y."/>
            <person name="Zhang H."/>
            <person name="O'Toole P.W."/>
        </authorList>
    </citation>
    <scope>NUCLEOTIDE SEQUENCE [LARGE SCALE GENOMIC DNA]</scope>
    <source>
        <strain evidence="1 2">DSM 19682</strain>
    </source>
</reference>
<evidence type="ECO:0008006" key="3">
    <source>
        <dbReference type="Google" id="ProtNLM"/>
    </source>
</evidence>
<dbReference type="Gene3D" id="1.10.260.40">
    <property type="entry name" value="lambda repressor-like DNA-binding domains"/>
    <property type="match status" value="1"/>
</dbReference>
<dbReference type="RefSeq" id="WP_025025271.1">
    <property type="nucleotide sequence ID" value="NZ_AZDZ01000005.1"/>
</dbReference>
<organism evidence="1 2">
    <name type="scientific">Companilactobacillus nodensis DSM 19682 = JCM 14932 = NBRC 107160</name>
    <dbReference type="NCBI Taxonomy" id="1423775"/>
    <lineage>
        <taxon>Bacteria</taxon>
        <taxon>Bacillati</taxon>
        <taxon>Bacillota</taxon>
        <taxon>Bacilli</taxon>
        <taxon>Lactobacillales</taxon>
        <taxon>Lactobacillaceae</taxon>
        <taxon>Companilactobacillus</taxon>
    </lineage>
</organism>
<gene>
    <name evidence="1" type="ORF">FD03_GL002593</name>
</gene>
<dbReference type="PATRIC" id="fig|1423775.4.peg.2640"/>
<dbReference type="AlphaFoldDB" id="A0A0R1K9D6"/>
<dbReference type="InterPro" id="IPR010982">
    <property type="entry name" value="Lambda_DNA-bd_dom_sf"/>
</dbReference>
<dbReference type="GO" id="GO:0003677">
    <property type="term" value="F:DNA binding"/>
    <property type="evidence" value="ECO:0007669"/>
    <property type="project" value="InterPro"/>
</dbReference>
<name>A0A0R1K9D6_9LACO</name>
<dbReference type="STRING" id="1423775.FD03_GL002593"/>
<evidence type="ECO:0000313" key="1">
    <source>
        <dbReference type="EMBL" id="KRK80269.1"/>
    </source>
</evidence>
<comment type="caution">
    <text evidence="1">The sequence shown here is derived from an EMBL/GenBank/DDBJ whole genome shotgun (WGS) entry which is preliminary data.</text>
</comment>